<evidence type="ECO:0000256" key="2">
    <source>
        <dbReference type="SAM" id="MobiDB-lite"/>
    </source>
</evidence>
<proteinExistence type="predicted"/>
<reference evidence="4 5" key="1">
    <citation type="journal article" date="2016" name="BMC Genomics">
        <title>Comparative genomics reveals Cyclospora cayetanensis possesses coccidia-like metabolism and invasion components but unique surface antigens.</title>
        <authorList>
            <person name="Liu S."/>
            <person name="Wang L."/>
            <person name="Zheng H."/>
            <person name="Xu Z."/>
            <person name="Roellig D.M."/>
            <person name="Li N."/>
            <person name="Frace M.A."/>
            <person name="Tang K."/>
            <person name="Arrowood M.J."/>
            <person name="Moss D.M."/>
            <person name="Zhang L."/>
            <person name="Feng Y."/>
            <person name="Xiao L."/>
        </authorList>
    </citation>
    <scope>NUCLEOTIDE SEQUENCE [LARGE SCALE GENOMIC DNA]</scope>
    <source>
        <strain evidence="4 5">CHN_HEN01</strain>
    </source>
</reference>
<feature type="compositionally biased region" description="Basic and acidic residues" evidence="2">
    <location>
        <begin position="1005"/>
        <end position="1017"/>
    </location>
</feature>
<feature type="region of interest" description="Disordered" evidence="2">
    <location>
        <begin position="873"/>
        <end position="921"/>
    </location>
</feature>
<name>A0A1D3DB19_9EIME</name>
<feature type="region of interest" description="Disordered" evidence="2">
    <location>
        <begin position="165"/>
        <end position="196"/>
    </location>
</feature>
<gene>
    <name evidence="4" type="ORF">cyc_07724</name>
</gene>
<feature type="compositionally biased region" description="Polar residues" evidence="2">
    <location>
        <begin position="165"/>
        <end position="175"/>
    </location>
</feature>
<keyword evidence="1" id="KW-0175">Coiled coil</keyword>
<dbReference type="VEuPathDB" id="ToxoDB:LOC34623625"/>
<evidence type="ECO:0008006" key="6">
    <source>
        <dbReference type="Google" id="ProtNLM"/>
    </source>
</evidence>
<dbReference type="Proteomes" id="UP000095192">
    <property type="component" value="Unassembled WGS sequence"/>
</dbReference>
<accession>A0A1D3DB19</accession>
<keyword evidence="3" id="KW-0732">Signal</keyword>
<feature type="compositionally biased region" description="Polar residues" evidence="2">
    <location>
        <begin position="1043"/>
        <end position="1052"/>
    </location>
</feature>
<feature type="compositionally biased region" description="Basic and acidic residues" evidence="2">
    <location>
        <begin position="873"/>
        <end position="885"/>
    </location>
</feature>
<dbReference type="InParanoid" id="A0A1D3DB19"/>
<organism evidence="4 5">
    <name type="scientific">Cyclospora cayetanensis</name>
    <dbReference type="NCBI Taxonomy" id="88456"/>
    <lineage>
        <taxon>Eukaryota</taxon>
        <taxon>Sar</taxon>
        <taxon>Alveolata</taxon>
        <taxon>Apicomplexa</taxon>
        <taxon>Conoidasida</taxon>
        <taxon>Coccidia</taxon>
        <taxon>Eucoccidiorida</taxon>
        <taxon>Eimeriorina</taxon>
        <taxon>Eimeriidae</taxon>
        <taxon>Cyclospora</taxon>
    </lineage>
</organism>
<keyword evidence="5" id="KW-1185">Reference proteome</keyword>
<feature type="compositionally biased region" description="Acidic residues" evidence="2">
    <location>
        <begin position="774"/>
        <end position="795"/>
    </location>
</feature>
<feature type="region of interest" description="Disordered" evidence="2">
    <location>
        <begin position="218"/>
        <end position="239"/>
    </location>
</feature>
<feature type="region of interest" description="Disordered" evidence="2">
    <location>
        <begin position="746"/>
        <end position="821"/>
    </location>
</feature>
<sequence length="1208" mass="132005">MIARAGESSLSHVSFSRTLVTFCLLSVAISKSTLQIEAADNNQGNRPVWPAHGGLEHLGTVGSLGKQPLDPEKDTVDGFTLYGRYSAGHAATETASITGALPPYGTFPHPTVNIGLSSLGTPAATTAQFSSGHSRPAEVLYGQGRHSVGAHGEQQLPGWGLAQQLSTSAPQSLPTSHAWPNEEQQDKKDSSGPIALSALGNGKIGVLSSVFAEPPTTPGFQNYRQYLGGSTDKSDDRNKREHFIGPFGERGGDSVAPHENVEVHLARLSDGSLPLGKRPLKRAVCIGEEKSNDSRLPCGTAYPGVATLALHLADGPPAKDARRGSHGFPMQPAVLLSTSVGTGVEGASSVVQNLLERAWNARGNEDCDSLNGGNFHWGMQPVEYFSRDTATREASALISTVDVLIADSEHSRGIDQETKVVYLGSSRASEYATIAAMVASEPSKLIGAYLTIAAEANSTILVKLYLSLLSRRDTRSMRGVRLDFSVTLAGPHFTDTTVLQVPAEMMAAVANEIATRLRHVVDKFLWTAFDERTSSSPRPLSPELPVLFVRIQRVRLVRDMAASRGQVVDVELASHTGDPMVDLGVPIVLYTTAIGAAFQAYLLGHLKSSGLANIIRQAIVDVRSLGPLHQPALAGHVTALRDDVSRLHEWLKRAGPEWPITTNIGSLLGLLFKSHEVASGLQGKCNTAVASLDLSLDDPLLGFATMFCQLYPQTYYPSLAGKEELESYSLQVGQTLRRILSGSSVRGESRGLPELSQESFDSDNRTQSRRLAVEDESGGDEFENYGTADDSEENSEEWRSDPSNGQSTENQASQFAARQEEHQDNFAVADHSRNPHISVLSVMADDDLYESENITSTPSDTIVENLPDTNAHVARESSQQHDGRRTRSRAATFAQDNSTGYKEDTSGATQVAPGNPVEGLSIPVTNPQKLMIHQERKGGSSKIGNEAGDQRAFQELQRELEFQRQKQQELLERVEAQLKEQRLIHKQQEQLLYIQQQQGKPSPSHQDEHDRLKKRITDQSNRVDIADPSGNVLRRHSKPSGPTRKQVSQTPPVTFPGINVPQEGDKAIEQLIMSLERNANKESGHMQAVGDRSESARTRRTLTERYGPLFLNLVGFLLNDDMLEDLISVANWHVNPKAYRSICRQSKFSLFYLTKKAEHCHLVGRLLKSRHQGHHVKLIRYTNVGDAEAWARALEGLRDFHTLFRARM</sequence>
<comment type="caution">
    <text evidence="4">The sequence shown here is derived from an EMBL/GenBank/DDBJ whole genome shotgun (WGS) entry which is preliminary data.</text>
</comment>
<dbReference type="VEuPathDB" id="ToxoDB:cyc_07724"/>
<feature type="region of interest" description="Disordered" evidence="2">
    <location>
        <begin position="995"/>
        <end position="1061"/>
    </location>
</feature>
<feature type="compositionally biased region" description="Polar residues" evidence="2">
    <location>
        <begin position="801"/>
        <end position="816"/>
    </location>
</feature>
<evidence type="ECO:0000313" key="5">
    <source>
        <dbReference type="Proteomes" id="UP000095192"/>
    </source>
</evidence>
<dbReference type="AlphaFoldDB" id="A0A1D3DB19"/>
<feature type="chain" id="PRO_5008914304" description="Transmembrane protein" evidence="3">
    <location>
        <begin position="31"/>
        <end position="1208"/>
    </location>
</feature>
<dbReference type="EMBL" id="JROU02000021">
    <property type="protein sequence ID" value="OEH80664.1"/>
    <property type="molecule type" value="Genomic_DNA"/>
</dbReference>
<evidence type="ECO:0000256" key="3">
    <source>
        <dbReference type="SAM" id="SignalP"/>
    </source>
</evidence>
<evidence type="ECO:0000313" key="4">
    <source>
        <dbReference type="EMBL" id="OEH80664.1"/>
    </source>
</evidence>
<protein>
    <recommendedName>
        <fullName evidence="6">Transmembrane protein</fullName>
    </recommendedName>
</protein>
<evidence type="ECO:0000256" key="1">
    <source>
        <dbReference type="SAM" id="Coils"/>
    </source>
</evidence>
<feature type="signal peptide" evidence="3">
    <location>
        <begin position="1"/>
        <end position="30"/>
    </location>
</feature>
<feature type="coiled-coil region" evidence="1">
    <location>
        <begin position="953"/>
        <end position="991"/>
    </location>
</feature>